<gene>
    <name evidence="1" type="ORF">LCI18_015094</name>
</gene>
<organism evidence="1 2">
    <name type="scientific">Fusarium solani subsp. cucurbitae</name>
    <name type="common">Neocosmosporum cucurbitae</name>
    <dbReference type="NCBI Taxonomy" id="2747967"/>
    <lineage>
        <taxon>Eukaryota</taxon>
        <taxon>Fungi</taxon>
        <taxon>Dikarya</taxon>
        <taxon>Ascomycota</taxon>
        <taxon>Pezizomycotina</taxon>
        <taxon>Sordariomycetes</taxon>
        <taxon>Hypocreomycetidae</taxon>
        <taxon>Hypocreales</taxon>
        <taxon>Nectriaceae</taxon>
        <taxon>Fusarium</taxon>
        <taxon>Fusarium solani species complex</taxon>
    </lineage>
</organism>
<keyword evidence="2" id="KW-1185">Reference proteome</keyword>
<proteinExistence type="predicted"/>
<accession>A0ACD3ZS54</accession>
<dbReference type="Proteomes" id="UP000830768">
    <property type="component" value="Chromosome 13"/>
</dbReference>
<evidence type="ECO:0000313" key="2">
    <source>
        <dbReference type="Proteomes" id="UP000830768"/>
    </source>
</evidence>
<dbReference type="EMBL" id="CP090041">
    <property type="protein sequence ID" value="UPL04160.1"/>
    <property type="molecule type" value="Genomic_DNA"/>
</dbReference>
<sequence length="207" mass="23687">MKHLILASPRAKRMFGGNYTEAQPDADGLRRWTFEPIFDPAAFEIVMNAIHGYTQKMPRTVTLESFAKISAIVDDLDCAQSLWFFAKTWLAGLDKYMLCDTFRWWMLVSFVLDEPDTFRRATYFAIVQGDAHFDARGLPIRPKNHWKSKESSMGLNRSLRSLGGQKCDPQCKTMTFGALTLHLMSANLIFLSPSEPYLGMSLRQINY</sequence>
<reference evidence="1" key="1">
    <citation type="submission" date="2021-11" db="EMBL/GenBank/DDBJ databases">
        <title>Fusarium solani-melongenae Genome sequencing and assembly.</title>
        <authorList>
            <person name="Xie S."/>
            <person name="Huang L."/>
            <person name="Zhang X."/>
        </authorList>
    </citation>
    <scope>NUCLEOTIDE SEQUENCE</scope>
    <source>
        <strain evidence="1">CRI 24-3</strain>
    </source>
</reference>
<evidence type="ECO:0000313" key="1">
    <source>
        <dbReference type="EMBL" id="UPL04160.1"/>
    </source>
</evidence>
<protein>
    <submittedName>
        <fullName evidence="1">Uncharacterized protein</fullName>
    </submittedName>
</protein>
<name>A0ACD3ZS54_FUSSC</name>